<dbReference type="Gene3D" id="3.30.465.10">
    <property type="match status" value="1"/>
</dbReference>
<dbReference type="GO" id="GO:0016491">
    <property type="term" value="F:oxidoreductase activity"/>
    <property type="evidence" value="ECO:0007669"/>
    <property type="project" value="InterPro"/>
</dbReference>
<name>A0A4U7AXI4_9PEZI</name>
<comment type="caution">
    <text evidence="2">The sequence shown here is derived from an EMBL/GenBank/DDBJ whole genome shotgun (WGS) entry which is preliminary data.</text>
</comment>
<gene>
    <name evidence="2" type="ORF">C1H76_6057</name>
</gene>
<reference evidence="2 3" key="1">
    <citation type="submission" date="2018-02" db="EMBL/GenBank/DDBJ databases">
        <title>Draft genome sequences of Elsinoe sp., causing black scab on jojoba.</title>
        <authorList>
            <person name="Stodart B."/>
            <person name="Jeffress S."/>
            <person name="Ash G."/>
            <person name="Arun Chinnappa K."/>
        </authorList>
    </citation>
    <scope>NUCLEOTIDE SEQUENCE [LARGE SCALE GENOMIC DNA]</scope>
    <source>
        <strain evidence="2 3">Hillstone_2</strain>
    </source>
</reference>
<evidence type="ECO:0000259" key="1">
    <source>
        <dbReference type="Pfam" id="PF08031"/>
    </source>
</evidence>
<evidence type="ECO:0000313" key="3">
    <source>
        <dbReference type="Proteomes" id="UP000308133"/>
    </source>
</evidence>
<proteinExistence type="predicted"/>
<sequence>MAKNGGNPLGLKPEDGPLTLVVTNLFWTNPDDGDALFDITSDMLKKTKAEAAARGLANDFTYMNYAAQFQDVIASYGAENKARLQQIAKKYDPQGVFQTLSPGYFKLDRAAVPGTGRFSF</sequence>
<dbReference type="EMBL" id="PTQR01000080">
    <property type="protein sequence ID" value="TKX21561.1"/>
    <property type="molecule type" value="Genomic_DNA"/>
</dbReference>
<dbReference type="Pfam" id="PF08031">
    <property type="entry name" value="BBE"/>
    <property type="match status" value="1"/>
</dbReference>
<organism evidence="2 3">
    <name type="scientific">Elsinoe australis</name>
    <dbReference type="NCBI Taxonomy" id="40998"/>
    <lineage>
        <taxon>Eukaryota</taxon>
        <taxon>Fungi</taxon>
        <taxon>Dikarya</taxon>
        <taxon>Ascomycota</taxon>
        <taxon>Pezizomycotina</taxon>
        <taxon>Dothideomycetes</taxon>
        <taxon>Dothideomycetidae</taxon>
        <taxon>Myriangiales</taxon>
        <taxon>Elsinoaceae</taxon>
        <taxon>Elsinoe</taxon>
    </lineage>
</organism>
<dbReference type="InterPro" id="IPR012951">
    <property type="entry name" value="BBE"/>
</dbReference>
<dbReference type="GO" id="GO:0050660">
    <property type="term" value="F:flavin adenine dinucleotide binding"/>
    <property type="evidence" value="ECO:0007669"/>
    <property type="project" value="InterPro"/>
</dbReference>
<evidence type="ECO:0000313" key="2">
    <source>
        <dbReference type="EMBL" id="TKX21561.1"/>
    </source>
</evidence>
<accession>A0A4U7AXI4</accession>
<protein>
    <recommendedName>
        <fullName evidence="1">Berberine/berberine-like domain-containing protein</fullName>
    </recommendedName>
</protein>
<dbReference type="Proteomes" id="UP000308133">
    <property type="component" value="Unassembled WGS sequence"/>
</dbReference>
<dbReference type="Gene3D" id="3.40.462.20">
    <property type="match status" value="1"/>
</dbReference>
<feature type="domain" description="Berberine/berberine-like" evidence="1">
    <location>
        <begin position="61"/>
        <end position="98"/>
    </location>
</feature>
<dbReference type="InterPro" id="IPR016169">
    <property type="entry name" value="FAD-bd_PCMH_sub2"/>
</dbReference>
<dbReference type="AlphaFoldDB" id="A0A4U7AXI4"/>